<gene>
    <name evidence="3" type="ORF">SAMN02745149_00728</name>
</gene>
<dbReference type="PANTHER" id="PTHR45586">
    <property type="entry name" value="TPR REPEAT-CONTAINING PROTEIN PA4667"/>
    <property type="match status" value="1"/>
</dbReference>
<evidence type="ECO:0000313" key="3">
    <source>
        <dbReference type="EMBL" id="SJZ32489.1"/>
    </source>
</evidence>
<dbReference type="AlphaFoldDB" id="A0A1T4JQT2"/>
<dbReference type="Proteomes" id="UP000190423">
    <property type="component" value="Unassembled WGS sequence"/>
</dbReference>
<dbReference type="EMBL" id="FUWG01000004">
    <property type="protein sequence ID" value="SJZ32489.1"/>
    <property type="molecule type" value="Genomic_DNA"/>
</dbReference>
<sequence length="582" mass="65496">MSALDEIDALISQQQYKEALKELGKIEKKAYGSWPQLGVFRRYAQLGENARAEKVLVRALKSNPKNEELNAVYAHFLLRAGKLDQALEAGKCLQGTKYGSVYSEAVLQDTLEKSGNSSLFEIAFVPDYIPVYYDAYMGSEDNGWLRNCALIHLAGGAYESASSVRPQEVSESRDAYFWALVMYDAGRFGDAVHYAQAAETLLQSPFSSGAAADINDVLSIEADAFTSLKDEESAEKIRREWVASLEKGRNGWIIPDGADENQFAVLFTNCARWAWDNRNEDDCAQYIFFAVNEWADFVPALVLYANFAFESNRERAENSIQLEIRSAGTTTLEMERFDRRMKIPVSDAVFRINSSLERTKNPLLSVVALDLKYKTAFGLSEKDKTADLWRILEDKAVSPGVYPDILLEYAVNFLLRTKQPEEAERLFFNAVRRKYDISSGAGLWSELYEKHALLTVKEREYAGYFAATALRADDSVRLYESACFEPDLAGGLFLSPFVSDGSCMNLAMIYNSLGREKEALDLYAKTAGRCTDVRRKSEILYRVSLIYYASGDINNARRSAEYAVTLDSRNADARLLLARMKK</sequence>
<proteinExistence type="predicted"/>
<dbReference type="SUPFAM" id="SSF48452">
    <property type="entry name" value="TPR-like"/>
    <property type="match status" value="2"/>
</dbReference>
<dbReference type="PANTHER" id="PTHR45586:SF1">
    <property type="entry name" value="LIPOPOLYSACCHARIDE ASSEMBLY PROTEIN B"/>
    <property type="match status" value="1"/>
</dbReference>
<keyword evidence="4" id="KW-1185">Reference proteome</keyword>
<protein>
    <submittedName>
        <fullName evidence="3">Uncharacterized protein</fullName>
    </submittedName>
</protein>
<reference evidence="3 4" key="1">
    <citation type="submission" date="2017-02" db="EMBL/GenBank/DDBJ databases">
        <authorList>
            <person name="Peterson S.W."/>
        </authorList>
    </citation>
    <scope>NUCLEOTIDE SEQUENCE [LARGE SCALE GENOMIC DNA]</scope>
    <source>
        <strain evidence="3 4">ATCC BAA-908</strain>
    </source>
</reference>
<evidence type="ECO:0000256" key="1">
    <source>
        <dbReference type="ARBA" id="ARBA00022737"/>
    </source>
</evidence>
<keyword evidence="2" id="KW-0802">TPR repeat</keyword>
<evidence type="ECO:0000313" key="4">
    <source>
        <dbReference type="Proteomes" id="UP000190423"/>
    </source>
</evidence>
<dbReference type="STRING" id="261392.SAMN02745149_00728"/>
<dbReference type="Gene3D" id="1.25.40.10">
    <property type="entry name" value="Tetratricopeptide repeat domain"/>
    <property type="match status" value="2"/>
</dbReference>
<dbReference type="InterPro" id="IPR051012">
    <property type="entry name" value="CellSynth/LPSAsmb/PSIAsmb"/>
</dbReference>
<name>A0A1T4JQT2_TREPO</name>
<accession>A0A1T4JQT2</accession>
<keyword evidence="1" id="KW-0677">Repeat</keyword>
<dbReference type="InterPro" id="IPR011990">
    <property type="entry name" value="TPR-like_helical_dom_sf"/>
</dbReference>
<evidence type="ECO:0000256" key="2">
    <source>
        <dbReference type="ARBA" id="ARBA00022803"/>
    </source>
</evidence>
<organism evidence="3 4">
    <name type="scientific">Treponema porcinum</name>
    <dbReference type="NCBI Taxonomy" id="261392"/>
    <lineage>
        <taxon>Bacteria</taxon>
        <taxon>Pseudomonadati</taxon>
        <taxon>Spirochaetota</taxon>
        <taxon>Spirochaetia</taxon>
        <taxon>Spirochaetales</taxon>
        <taxon>Treponemataceae</taxon>
        <taxon>Treponema</taxon>
    </lineage>
</organism>